<dbReference type="Proteomes" id="UP000255467">
    <property type="component" value="Unassembled WGS sequence"/>
</dbReference>
<keyword evidence="2" id="KW-0808">Transferase</keyword>
<dbReference type="RefSeq" id="WP_255222106.1">
    <property type="nucleotide sequence ID" value="NZ_UGRY01000003.1"/>
</dbReference>
<dbReference type="InterPro" id="IPR052523">
    <property type="entry name" value="Trichothecene_AcTrans"/>
</dbReference>
<dbReference type="PANTHER" id="PTHR42791:SF1">
    <property type="entry name" value="N-ACETYLTRANSFERASE DOMAIN-CONTAINING PROTEIN"/>
    <property type="match status" value="1"/>
</dbReference>
<dbReference type="PROSITE" id="PS51186">
    <property type="entry name" value="GNAT"/>
    <property type="match status" value="1"/>
</dbReference>
<sequence length="209" mass="23569">MGTTEMVTTPTVRRAGLDELDRVAAVFAEATADEVVFSWIMAGHPEISRQFRAQYAPEMIERTMREDEVWVAGAEDDIWAVSLWQTVTGRERVQREAEQMRELYEQAPLPPFRRLRALSGLLEQSHPTEFPHRYLQVIVTLPQHRGKGAGAAIVTERAKAASEAGIPAYLEASTERSSRLYARCGFVLDGDLIELPENGPTLRPMWFRG</sequence>
<reference evidence="2 3" key="1">
    <citation type="submission" date="2018-06" db="EMBL/GenBank/DDBJ databases">
        <authorList>
            <consortium name="Pathogen Informatics"/>
            <person name="Doyle S."/>
        </authorList>
    </citation>
    <scope>NUCLEOTIDE SEQUENCE [LARGE SCALE GENOMIC DNA]</scope>
    <source>
        <strain evidence="2 3">NCTC1934</strain>
    </source>
</reference>
<dbReference type="Gene3D" id="3.40.630.30">
    <property type="match status" value="1"/>
</dbReference>
<dbReference type="STRING" id="1406858.GCA_000710895_03977"/>
<dbReference type="InterPro" id="IPR000182">
    <property type="entry name" value="GNAT_dom"/>
</dbReference>
<dbReference type="AlphaFoldDB" id="A0A379JFV9"/>
<evidence type="ECO:0000313" key="3">
    <source>
        <dbReference type="Proteomes" id="UP000255467"/>
    </source>
</evidence>
<evidence type="ECO:0000313" key="2">
    <source>
        <dbReference type="EMBL" id="SUD47447.1"/>
    </source>
</evidence>
<dbReference type="SUPFAM" id="SSF55729">
    <property type="entry name" value="Acyl-CoA N-acyltransferases (Nat)"/>
    <property type="match status" value="1"/>
</dbReference>
<dbReference type="PANTHER" id="PTHR42791">
    <property type="entry name" value="GNAT FAMILY ACETYLTRANSFERASE"/>
    <property type="match status" value="1"/>
</dbReference>
<protein>
    <submittedName>
        <fullName evidence="2">Acetyltransferase (GNAT) family</fullName>
    </submittedName>
</protein>
<dbReference type="Pfam" id="PF00583">
    <property type="entry name" value="Acetyltransf_1"/>
    <property type="match status" value="1"/>
</dbReference>
<organism evidence="2 3">
    <name type="scientific">Nocardia otitidiscaviarum</name>
    <dbReference type="NCBI Taxonomy" id="1823"/>
    <lineage>
        <taxon>Bacteria</taxon>
        <taxon>Bacillati</taxon>
        <taxon>Actinomycetota</taxon>
        <taxon>Actinomycetes</taxon>
        <taxon>Mycobacteriales</taxon>
        <taxon>Nocardiaceae</taxon>
        <taxon>Nocardia</taxon>
    </lineage>
</organism>
<gene>
    <name evidence="2" type="ORF">NCTC1934_04758</name>
</gene>
<dbReference type="InterPro" id="IPR016181">
    <property type="entry name" value="Acyl_CoA_acyltransferase"/>
</dbReference>
<accession>A0A379JFV9</accession>
<evidence type="ECO:0000259" key="1">
    <source>
        <dbReference type="PROSITE" id="PS51186"/>
    </source>
</evidence>
<proteinExistence type="predicted"/>
<keyword evidence="3" id="KW-1185">Reference proteome</keyword>
<feature type="domain" description="N-acetyltransferase" evidence="1">
    <location>
        <begin position="59"/>
        <end position="209"/>
    </location>
</feature>
<name>A0A379JFV9_9NOCA</name>
<dbReference type="GO" id="GO:0016747">
    <property type="term" value="F:acyltransferase activity, transferring groups other than amino-acyl groups"/>
    <property type="evidence" value="ECO:0007669"/>
    <property type="project" value="InterPro"/>
</dbReference>
<dbReference type="EMBL" id="UGRY01000003">
    <property type="protein sequence ID" value="SUD47447.1"/>
    <property type="molecule type" value="Genomic_DNA"/>
</dbReference>